<proteinExistence type="inferred from homology"/>
<feature type="binding site" evidence="19">
    <location>
        <position position="822"/>
    </location>
    <ligand>
        <name>ATP</name>
        <dbReference type="ChEBI" id="CHEBI:30616"/>
        <label>2</label>
    </ligand>
</feature>
<keyword evidence="9 19" id="KW-0677">Repeat</keyword>
<evidence type="ECO:0000256" key="17">
    <source>
        <dbReference type="ARBA" id="ARBA00057223"/>
    </source>
</evidence>
<feature type="binding site" evidence="19">
    <location>
        <position position="301"/>
    </location>
    <ligand>
        <name>Mn(2+)</name>
        <dbReference type="ChEBI" id="CHEBI:29035"/>
        <label>2</label>
    </ligand>
</feature>
<comment type="cofactor">
    <cofactor evidence="1">
        <name>Mn(2+)</name>
        <dbReference type="ChEBI" id="CHEBI:29035"/>
    </cofactor>
</comment>
<feature type="binding site" evidence="19">
    <location>
        <position position="876"/>
    </location>
    <ligand>
        <name>ATP</name>
        <dbReference type="ChEBI" id="CHEBI:30616"/>
        <label>2</label>
    </ligand>
</feature>
<dbReference type="UniPathway" id="UPA00068">
    <property type="reaction ID" value="UER00171"/>
</dbReference>
<keyword evidence="12" id="KW-0460">Magnesium</keyword>
<organism evidence="22 23">
    <name type="scientific">Aliiruegeria haliotis</name>
    <dbReference type="NCBI Taxonomy" id="1280846"/>
    <lineage>
        <taxon>Bacteria</taxon>
        <taxon>Pseudomonadati</taxon>
        <taxon>Pseudomonadota</taxon>
        <taxon>Alphaproteobacteria</taxon>
        <taxon>Rhodobacterales</taxon>
        <taxon>Roseobacteraceae</taxon>
        <taxon>Aliiruegeria</taxon>
    </lineage>
</organism>
<feature type="binding site" evidence="19">
    <location>
        <position position="796"/>
    </location>
    <ligand>
        <name>ATP</name>
        <dbReference type="ChEBI" id="CHEBI:30616"/>
        <label>2</label>
    </ligand>
</feature>
<sequence>MPKRTDISSIMIIGAGPIVIGQACEFDYSGAQACKALREEGYRVILVNSNPATIMTDPGLADATYIEPITPEVVAKIIEKERPDALLPTMGGQTGLNTSLALADMGVLEKFGVELIGAHREAIEMAEDRKLFREAMDRIGLENPKAVIANTMEECLDALEHVGLPAIIRPAFTLGGTGGGVAYNRDDYEYYCKTGLDASPVNQILIDESLLGWKEFEMEVVRDRADNAIIVCAIENVDPMGVHTGDSITVAPALTLTDKEYQIMRNGSIAVLREIGVETGGSNVQWAINPDDGRMVVIEMNPRVSRSSALASKATGFPIAKIAAKLAVGYTLDELDNDITKVTPASFEPTIDYVVTKIPRFAFEKFPGSKPELTTAMKSVGEAMSIGRTIHESLQKALASMETGLTGFDEVDIDGMPGPHQLTMSDCDDPLVPQILVGKDETAQMAIDKALTRALSEKTPDRLRVIAHSMRFGFSDEEIREITAFDPWFLARIREIVGAEARIRKEGLPLDEAGLRGIKMMGFSDARLAKLTGRDEANIRRARENLGVVAQFKRIDTCAAEFEAQTPYMYSTYEVPAMGEAECEARPSDKKKVVILGGGPNRIGQGIEFDYCCCHACFALTEAGYETIMVNCNPETVSTDYDTSDRLYFEPLTFEHVMEILRVEQENGTLHGVIVQFGGQTPLNLANDLEEAGIPILGTTPDAIDLAEDRERFQALVNELGLKQPKNGIASSDAEAMRIAEEIGFPLVIRPSYVLGGRAMEIVRDTAQLERYISEAVVVSGDSPVLLDSYLSGATEIDVDALCDGKTVHVAGIMQHIEEAGVHSGDSACSLPPYSLSSGMIAELKRQSEALALALNVVGLMNVQFAIKDDVIYLIEVNPRASRTVPFVAKAVGSPIASIAARLMAGETLDAFDLIDPQIDTFAVKEAVMPFARFPGVDTILGPEMRSTGEVMGSDANFHRAFLKAQMGAGAQLPEDGTVFLSIKPDDKTGILEETGRTLHELGFSIIATRGTAKFLEGKGIPADVVNKVYEGRPNIVDVMKDGRVHLVLNTTEGAQAVEDSREMRAVALMDRIPYYTTLAAAHATALAMKVRREGEIEVLALQEE</sequence>
<feature type="binding site" evidence="19">
    <location>
        <position position="864"/>
    </location>
    <ligand>
        <name>Mn(2+)</name>
        <dbReference type="ChEBI" id="CHEBI:29035"/>
        <label>3</label>
    </ligand>
</feature>
<dbReference type="Pfam" id="PF02786">
    <property type="entry name" value="CPSase_L_D2"/>
    <property type="match status" value="2"/>
</dbReference>
<comment type="catalytic activity">
    <reaction evidence="15 19">
        <text>hydrogencarbonate + NH4(+) + 2 ATP = carbamoyl phosphate + 2 ADP + phosphate + 2 H(+)</text>
        <dbReference type="Rhea" id="RHEA:18029"/>
        <dbReference type="ChEBI" id="CHEBI:15378"/>
        <dbReference type="ChEBI" id="CHEBI:17544"/>
        <dbReference type="ChEBI" id="CHEBI:28938"/>
        <dbReference type="ChEBI" id="CHEBI:30616"/>
        <dbReference type="ChEBI" id="CHEBI:43474"/>
        <dbReference type="ChEBI" id="CHEBI:58228"/>
        <dbReference type="ChEBI" id="CHEBI:456216"/>
        <dbReference type="EC" id="6.3.4.16"/>
    </reaction>
</comment>
<keyword evidence="8" id="KW-0479">Metal-binding</keyword>
<dbReference type="PRINTS" id="PR00098">
    <property type="entry name" value="CPSASE"/>
</dbReference>
<dbReference type="FunFam" id="3.40.50.20:FF:000001">
    <property type="entry name" value="Carbamoyl-phosphate synthase large chain"/>
    <property type="match status" value="1"/>
</dbReference>
<evidence type="ECO:0000256" key="3">
    <source>
        <dbReference type="ARBA" id="ARBA00005077"/>
    </source>
</evidence>
<comment type="cofactor">
    <cofactor evidence="19">
        <name>Mg(2+)</name>
        <dbReference type="ChEBI" id="CHEBI:18420"/>
    </cofactor>
    <cofactor evidence="19">
        <name>Mn(2+)</name>
        <dbReference type="ChEBI" id="CHEBI:29035"/>
    </cofactor>
    <text evidence="19">Binds 4 Mg(2+) or Mn(2+) ions per subunit.</text>
</comment>
<keyword evidence="23" id="KW-1185">Reference proteome</keyword>
<feature type="domain" description="MGS-like" evidence="21">
    <location>
        <begin position="971"/>
        <end position="1105"/>
    </location>
</feature>
<dbReference type="InterPro" id="IPR036897">
    <property type="entry name" value="CarbamoylP_synth_lsu_oligo_sf"/>
</dbReference>
<dbReference type="HAMAP" id="MF_01210_B">
    <property type="entry name" value="CPSase_L_chain_B"/>
    <property type="match status" value="1"/>
</dbReference>
<dbReference type="InterPro" id="IPR006275">
    <property type="entry name" value="CPSase_lsu"/>
</dbReference>
<dbReference type="Pfam" id="PF02142">
    <property type="entry name" value="MGS"/>
    <property type="match status" value="1"/>
</dbReference>
<feature type="binding site" evidence="19">
    <location>
        <position position="876"/>
    </location>
    <ligand>
        <name>Mg(2+)</name>
        <dbReference type="ChEBI" id="CHEBI:18420"/>
        <label>4</label>
    </ligand>
</feature>
<dbReference type="Pfam" id="PF02787">
    <property type="entry name" value="CPSase_L_D3"/>
    <property type="match status" value="1"/>
</dbReference>
<dbReference type="PROSITE" id="PS50975">
    <property type="entry name" value="ATP_GRASP"/>
    <property type="match status" value="2"/>
</dbReference>
<dbReference type="FunFam" id="3.30.470.20:FF:000013">
    <property type="entry name" value="Carbamoyl-phosphate synthase large chain"/>
    <property type="match status" value="1"/>
</dbReference>
<feature type="binding site" evidence="19">
    <location>
        <position position="241"/>
    </location>
    <ligand>
        <name>ATP</name>
        <dbReference type="ChEBI" id="CHEBI:30616"/>
        <label>1</label>
    </ligand>
</feature>
<keyword evidence="11 19" id="KW-0067">ATP-binding</keyword>
<evidence type="ECO:0000259" key="20">
    <source>
        <dbReference type="PROSITE" id="PS50975"/>
    </source>
</evidence>
<feature type="binding site" evidence="19">
    <location>
        <position position="876"/>
    </location>
    <ligand>
        <name>Mg(2+)</name>
        <dbReference type="ChEBI" id="CHEBI:18420"/>
        <label>3</label>
    </ligand>
</feature>
<feature type="binding site" evidence="19">
    <location>
        <position position="243"/>
    </location>
    <ligand>
        <name>ATP</name>
        <dbReference type="ChEBI" id="CHEBI:30616"/>
        <label>1</label>
    </ligand>
</feature>
<feature type="binding site" evidence="19">
    <location>
        <position position="301"/>
    </location>
    <ligand>
        <name>Mg(2+)</name>
        <dbReference type="ChEBI" id="CHEBI:18420"/>
        <label>2</label>
    </ligand>
</feature>
<evidence type="ECO:0000256" key="16">
    <source>
        <dbReference type="ARBA" id="ARBA00048816"/>
    </source>
</evidence>
<reference evidence="22 23" key="1">
    <citation type="submission" date="2018-03" db="EMBL/GenBank/DDBJ databases">
        <title>Genomic Encyclopedia of Archaeal and Bacterial Type Strains, Phase II (KMG-II): from individual species to whole genera.</title>
        <authorList>
            <person name="Goeker M."/>
        </authorList>
    </citation>
    <scope>NUCLEOTIDE SEQUENCE [LARGE SCALE GENOMIC DNA]</scope>
    <source>
        <strain evidence="22 23">DSM 29328</strain>
    </source>
</reference>
<dbReference type="PROSITE" id="PS51257">
    <property type="entry name" value="PROKAR_LIPOPROTEIN"/>
    <property type="match status" value="1"/>
</dbReference>
<evidence type="ECO:0000256" key="9">
    <source>
        <dbReference type="ARBA" id="ARBA00022737"/>
    </source>
</evidence>
<comment type="similarity">
    <text evidence="4 19">Belongs to the CarB family.</text>
</comment>
<keyword evidence="7 19" id="KW-0028">Amino-acid biosynthesis</keyword>
<feature type="binding site" evidence="19">
    <location>
        <position position="299"/>
    </location>
    <ligand>
        <name>Mn(2+)</name>
        <dbReference type="ChEBI" id="CHEBI:29035"/>
        <label>2</label>
    </ligand>
</feature>
<dbReference type="InterPro" id="IPR005483">
    <property type="entry name" value="CPSase_dom"/>
</dbReference>
<dbReference type="EMBL" id="PVTD01000008">
    <property type="protein sequence ID" value="PRY21788.1"/>
    <property type="molecule type" value="Genomic_DNA"/>
</dbReference>
<feature type="binding site" evidence="19">
    <location>
        <position position="176"/>
    </location>
    <ligand>
        <name>ATP</name>
        <dbReference type="ChEBI" id="CHEBI:30616"/>
        <label>1</label>
    </ligand>
</feature>
<feature type="binding site" evidence="19">
    <location>
        <position position="208"/>
    </location>
    <ligand>
        <name>ATP</name>
        <dbReference type="ChEBI" id="CHEBI:30616"/>
        <label>1</label>
    </ligand>
</feature>
<dbReference type="InterPro" id="IPR036914">
    <property type="entry name" value="MGS-like_dom_sf"/>
</dbReference>
<keyword evidence="14" id="KW-0464">Manganese</keyword>
<dbReference type="AlphaFoldDB" id="A0A2T0RKU2"/>
<dbReference type="HAMAP" id="MF_01210_A">
    <property type="entry name" value="CPSase_L_chain_A"/>
    <property type="match status" value="1"/>
</dbReference>
<comment type="function">
    <text evidence="17 19">Large subunit of the glutamine-dependent carbamoyl phosphate synthetase (CPSase). CPSase catalyzes the formation of carbamoyl phosphate from the ammonia moiety of glutamine, carbonate, and phosphate donated by ATP, constituting the first step of 2 biosynthetic pathways, one leading to arginine and/or urea and the other to pyrimidine nucleotides. The large subunit (synthetase) binds the substrates ammonia (free or transferred from glutamine from the small subunit), hydrogencarbonate and ATP and carries out an ATP-coupled ligase reaction, activating hydrogencarbonate by forming carboxy phosphate which reacts with ammonia to form carbamoyl phosphate.</text>
</comment>
<dbReference type="GO" id="GO:0006526">
    <property type="term" value="P:L-arginine biosynthetic process"/>
    <property type="evidence" value="ECO:0007669"/>
    <property type="project" value="UniProtKB-UniRule"/>
</dbReference>
<dbReference type="Gene3D" id="3.30.470.20">
    <property type="entry name" value="ATP-grasp fold, B domain"/>
    <property type="match status" value="2"/>
</dbReference>
<evidence type="ECO:0000256" key="15">
    <source>
        <dbReference type="ARBA" id="ARBA00047359"/>
    </source>
</evidence>
<feature type="region of interest" description="Carboxyphosphate synthetic domain" evidence="19">
    <location>
        <begin position="1"/>
        <end position="402"/>
    </location>
</feature>
<feature type="binding site" evidence="19">
    <location>
        <position position="876"/>
    </location>
    <ligand>
        <name>Mn(2+)</name>
        <dbReference type="ChEBI" id="CHEBI:29035"/>
        <label>4</label>
    </ligand>
</feature>
<feature type="binding site" evidence="19">
    <location>
        <position position="299"/>
    </location>
    <ligand>
        <name>Mn(2+)</name>
        <dbReference type="ChEBI" id="CHEBI:29035"/>
        <label>1</label>
    </ligand>
</feature>
<dbReference type="InterPro" id="IPR011607">
    <property type="entry name" value="MGS-like_dom"/>
</dbReference>
<protein>
    <recommendedName>
        <fullName evidence="19">Carbamoyl phosphate synthase large chain</fullName>
        <ecNumber evidence="19">6.3.4.16</ecNumber>
        <ecNumber evidence="19">6.3.5.5</ecNumber>
    </recommendedName>
    <alternativeName>
        <fullName evidence="19">Carbamoyl phosphate synthetase ammonia chain</fullName>
    </alternativeName>
</protein>
<evidence type="ECO:0000256" key="12">
    <source>
        <dbReference type="ARBA" id="ARBA00022842"/>
    </source>
</evidence>
<dbReference type="GO" id="GO:0004088">
    <property type="term" value="F:carbamoyl-phosphate synthase (glutamine-hydrolyzing) activity"/>
    <property type="evidence" value="ECO:0007669"/>
    <property type="project" value="UniProtKB-UniRule"/>
</dbReference>
<feature type="binding site" evidence="19">
    <location>
        <position position="876"/>
    </location>
    <ligand>
        <name>Mn(2+)</name>
        <dbReference type="ChEBI" id="CHEBI:29035"/>
        <label>3</label>
    </ligand>
</feature>
<feature type="binding site" evidence="19">
    <location>
        <position position="789"/>
    </location>
    <ligand>
        <name>ATP</name>
        <dbReference type="ChEBI" id="CHEBI:30616"/>
        <label>2</label>
    </ligand>
</feature>
<evidence type="ECO:0000256" key="18">
    <source>
        <dbReference type="ARBA" id="ARBA00062056"/>
    </source>
</evidence>
<dbReference type="RefSeq" id="WP_106206301.1">
    <property type="nucleotide sequence ID" value="NZ_PVTD01000008.1"/>
</dbReference>
<comment type="subunit">
    <text evidence="18 19">Composed of two chains; the small (or glutamine) chain promotes the hydrolysis of glutamine to ammonia, which is used by the large (or ammonia) chain to synthesize carbamoyl phosphate. Tetramer of heterodimers (alpha,beta)4.</text>
</comment>
<evidence type="ECO:0000259" key="21">
    <source>
        <dbReference type="PROSITE" id="PS51855"/>
    </source>
</evidence>
<dbReference type="NCBIfam" id="NF009455">
    <property type="entry name" value="PRK12815.1"/>
    <property type="match status" value="1"/>
</dbReference>
<feature type="binding site" evidence="19">
    <location>
        <position position="864"/>
    </location>
    <ligand>
        <name>Mg(2+)</name>
        <dbReference type="ChEBI" id="CHEBI:18420"/>
        <label>3</label>
    </ligand>
</feature>
<keyword evidence="5 19" id="KW-0055">Arginine biosynthesis</keyword>
<dbReference type="Gene3D" id="3.40.50.20">
    <property type="match status" value="2"/>
</dbReference>
<evidence type="ECO:0000256" key="2">
    <source>
        <dbReference type="ARBA" id="ARBA00004812"/>
    </source>
</evidence>
<accession>A0A2T0RKU2</accession>
<feature type="binding site" evidence="19">
    <location>
        <position position="299"/>
    </location>
    <ligand>
        <name>Mg(2+)</name>
        <dbReference type="ChEBI" id="CHEBI:18420"/>
        <label>1</label>
    </ligand>
</feature>
<dbReference type="SMART" id="SM00851">
    <property type="entry name" value="MGS"/>
    <property type="match status" value="1"/>
</dbReference>
<dbReference type="FunFam" id="3.40.50.20:FF:000003">
    <property type="entry name" value="Carbamoyl-phosphate synthase large chain"/>
    <property type="match status" value="1"/>
</dbReference>
<evidence type="ECO:0000256" key="8">
    <source>
        <dbReference type="ARBA" id="ARBA00022723"/>
    </source>
</evidence>
<feature type="binding site" evidence="19">
    <location>
        <position position="878"/>
    </location>
    <ligand>
        <name>Mg(2+)</name>
        <dbReference type="ChEBI" id="CHEBI:18420"/>
        <label>4</label>
    </ligand>
</feature>
<dbReference type="NCBIfam" id="NF003671">
    <property type="entry name" value="PRK05294.1"/>
    <property type="match status" value="1"/>
</dbReference>
<keyword evidence="10 19" id="KW-0547">Nucleotide-binding</keyword>
<dbReference type="InterPro" id="IPR011761">
    <property type="entry name" value="ATP-grasp"/>
</dbReference>
<dbReference type="PANTHER" id="PTHR11405:SF53">
    <property type="entry name" value="CARBAMOYL-PHOSPHATE SYNTHASE [AMMONIA], MITOCHONDRIAL"/>
    <property type="match status" value="1"/>
</dbReference>
<dbReference type="SUPFAM" id="SSF52335">
    <property type="entry name" value="Methylglyoxal synthase-like"/>
    <property type="match status" value="1"/>
</dbReference>
<feature type="binding site" evidence="19">
    <location>
        <position position="824"/>
    </location>
    <ligand>
        <name>ATP</name>
        <dbReference type="ChEBI" id="CHEBI:30616"/>
        <label>2</label>
    </ligand>
</feature>
<dbReference type="UniPathway" id="UPA00070">
    <property type="reaction ID" value="UER00115"/>
</dbReference>
<dbReference type="EC" id="6.3.5.5" evidence="19"/>
<dbReference type="SUPFAM" id="SSF48108">
    <property type="entry name" value="Carbamoyl phosphate synthetase, large subunit connection domain"/>
    <property type="match status" value="1"/>
</dbReference>
<dbReference type="Proteomes" id="UP000239480">
    <property type="component" value="Unassembled WGS sequence"/>
</dbReference>
<feature type="domain" description="ATP-grasp" evidence="20">
    <location>
        <begin position="133"/>
        <end position="328"/>
    </location>
</feature>
<dbReference type="SMART" id="SM01096">
    <property type="entry name" value="CPSase_L_D3"/>
    <property type="match status" value="1"/>
</dbReference>
<keyword evidence="13 19" id="KW-0665">Pyrimidine biosynthesis</keyword>
<dbReference type="InterPro" id="IPR058047">
    <property type="entry name" value="CPSase_preATP-grasp"/>
</dbReference>
<evidence type="ECO:0000256" key="7">
    <source>
        <dbReference type="ARBA" id="ARBA00022605"/>
    </source>
</evidence>
<dbReference type="Gene3D" id="1.10.1030.10">
    <property type="entry name" value="Carbamoyl-phosphate synthetase, large subunit oligomerisation domain"/>
    <property type="match status" value="1"/>
</dbReference>
<feature type="binding site" evidence="19">
    <location>
        <position position="878"/>
    </location>
    <ligand>
        <name>Mn(2+)</name>
        <dbReference type="ChEBI" id="CHEBI:29035"/>
        <label>4</label>
    </ligand>
</feature>
<name>A0A2T0RKU2_9RHOB</name>
<dbReference type="OrthoDB" id="9804197at2"/>
<dbReference type="GO" id="GO:0006541">
    <property type="term" value="P:glutamine metabolic process"/>
    <property type="evidence" value="ECO:0007669"/>
    <property type="project" value="TreeGrafter"/>
</dbReference>
<dbReference type="InterPro" id="IPR033937">
    <property type="entry name" value="MGS_CPS_CarB"/>
</dbReference>
<dbReference type="PROSITE" id="PS51855">
    <property type="entry name" value="MGS"/>
    <property type="match status" value="1"/>
</dbReference>
<feature type="binding site" evidence="19">
    <location>
        <position position="299"/>
    </location>
    <ligand>
        <name>ATP</name>
        <dbReference type="ChEBI" id="CHEBI:30616"/>
        <label>1</label>
    </ligand>
</feature>
<feature type="binding site" evidence="19">
    <location>
        <position position="864"/>
    </location>
    <ligand>
        <name>ATP</name>
        <dbReference type="ChEBI" id="CHEBI:30616"/>
        <label>2</label>
    </ligand>
</feature>
<dbReference type="GO" id="GO:0046872">
    <property type="term" value="F:metal ion binding"/>
    <property type="evidence" value="ECO:0007669"/>
    <property type="project" value="UniProtKB-KW"/>
</dbReference>
<keyword evidence="6 19" id="KW-0436">Ligase</keyword>
<feature type="binding site" evidence="19">
    <location>
        <position position="791"/>
    </location>
    <ligand>
        <name>ATP</name>
        <dbReference type="ChEBI" id="CHEBI:30616"/>
        <label>2</label>
    </ligand>
</feature>
<comment type="caution">
    <text evidence="22">The sequence shown here is derived from an EMBL/GenBank/DDBJ whole genome shotgun (WGS) entry which is preliminary data.</text>
</comment>
<dbReference type="GO" id="GO:0044205">
    <property type="term" value="P:'de novo' UMP biosynthetic process"/>
    <property type="evidence" value="ECO:0007669"/>
    <property type="project" value="UniProtKB-UniRule"/>
</dbReference>
<comment type="catalytic activity">
    <reaction evidence="16 19">
        <text>hydrogencarbonate + L-glutamine + 2 ATP + H2O = carbamoyl phosphate + L-glutamate + 2 ADP + phosphate + 2 H(+)</text>
        <dbReference type="Rhea" id="RHEA:18633"/>
        <dbReference type="ChEBI" id="CHEBI:15377"/>
        <dbReference type="ChEBI" id="CHEBI:15378"/>
        <dbReference type="ChEBI" id="CHEBI:17544"/>
        <dbReference type="ChEBI" id="CHEBI:29985"/>
        <dbReference type="ChEBI" id="CHEBI:30616"/>
        <dbReference type="ChEBI" id="CHEBI:43474"/>
        <dbReference type="ChEBI" id="CHEBI:58228"/>
        <dbReference type="ChEBI" id="CHEBI:58359"/>
        <dbReference type="ChEBI" id="CHEBI:456216"/>
        <dbReference type="EC" id="6.3.5.5"/>
    </reaction>
</comment>
<dbReference type="PANTHER" id="PTHR11405">
    <property type="entry name" value="CARBAMOYLTRANSFERASE FAMILY MEMBER"/>
    <property type="match status" value="1"/>
</dbReference>
<evidence type="ECO:0000256" key="19">
    <source>
        <dbReference type="HAMAP-Rule" id="MF_01210"/>
    </source>
</evidence>
<dbReference type="FunFam" id="3.30.470.20:FF:000007">
    <property type="entry name" value="Carbamoyl-phosphate synthase large chain"/>
    <property type="match status" value="1"/>
</dbReference>
<dbReference type="SUPFAM" id="SSF52440">
    <property type="entry name" value="PreATP-grasp domain"/>
    <property type="match status" value="2"/>
</dbReference>
<evidence type="ECO:0000256" key="11">
    <source>
        <dbReference type="ARBA" id="ARBA00022840"/>
    </source>
</evidence>
<feature type="domain" description="ATP-grasp" evidence="20">
    <location>
        <begin position="714"/>
        <end position="905"/>
    </location>
</feature>
<evidence type="ECO:0000256" key="13">
    <source>
        <dbReference type="ARBA" id="ARBA00022975"/>
    </source>
</evidence>
<comment type="pathway">
    <text evidence="2 19">Pyrimidine metabolism; UMP biosynthesis via de novo pathway; (S)-dihydroorotate from bicarbonate: step 1/3.</text>
</comment>
<feature type="binding site" evidence="19">
    <location>
        <position position="750"/>
    </location>
    <ligand>
        <name>ATP</name>
        <dbReference type="ChEBI" id="CHEBI:30616"/>
        <label>2</label>
    </ligand>
</feature>
<dbReference type="Gene3D" id="3.40.50.1380">
    <property type="entry name" value="Methylglyoxal synthase-like domain"/>
    <property type="match status" value="1"/>
</dbReference>
<dbReference type="InterPro" id="IPR005480">
    <property type="entry name" value="CPSase_lsu_oligo"/>
</dbReference>
<dbReference type="InterPro" id="IPR005479">
    <property type="entry name" value="CPAse_ATP-bd"/>
</dbReference>
<feature type="region of interest" description="Allosteric domain" evidence="19">
    <location>
        <begin position="971"/>
        <end position="1105"/>
    </location>
</feature>
<evidence type="ECO:0000256" key="5">
    <source>
        <dbReference type="ARBA" id="ARBA00022571"/>
    </source>
</evidence>
<feature type="binding site" evidence="19">
    <location>
        <position position="823"/>
    </location>
    <ligand>
        <name>ATP</name>
        <dbReference type="ChEBI" id="CHEBI:30616"/>
        <label>2</label>
    </ligand>
</feature>
<evidence type="ECO:0000256" key="10">
    <source>
        <dbReference type="ARBA" id="ARBA00022741"/>
    </source>
</evidence>
<feature type="binding site" evidence="19">
    <location>
        <position position="285"/>
    </location>
    <ligand>
        <name>ATP</name>
        <dbReference type="ChEBI" id="CHEBI:30616"/>
        <label>1</label>
    </ligand>
</feature>
<comment type="caution">
    <text evidence="19">Lacks conserved residue(s) required for the propagation of feature annotation.</text>
</comment>
<dbReference type="Pfam" id="PF25596">
    <property type="entry name" value="CPSase_L_D1"/>
    <property type="match status" value="2"/>
</dbReference>
<comment type="pathway">
    <text evidence="3 19">Amino-acid biosynthesis; L-arginine biosynthesis; carbamoyl phosphate from bicarbonate: step 1/1.</text>
</comment>
<feature type="binding site" evidence="19">
    <location>
        <position position="129"/>
    </location>
    <ligand>
        <name>ATP</name>
        <dbReference type="ChEBI" id="CHEBI:30616"/>
        <label>1</label>
    </ligand>
</feature>
<dbReference type="GO" id="GO:0005737">
    <property type="term" value="C:cytoplasm"/>
    <property type="evidence" value="ECO:0007669"/>
    <property type="project" value="TreeGrafter"/>
</dbReference>
<evidence type="ECO:0000256" key="6">
    <source>
        <dbReference type="ARBA" id="ARBA00022598"/>
    </source>
</evidence>
<feature type="binding site" evidence="19">
    <location>
        <position position="242"/>
    </location>
    <ligand>
        <name>ATP</name>
        <dbReference type="ChEBI" id="CHEBI:30616"/>
        <label>1</label>
    </ligand>
</feature>
<dbReference type="EC" id="6.3.4.16" evidence="19"/>
<evidence type="ECO:0000313" key="23">
    <source>
        <dbReference type="Proteomes" id="UP000239480"/>
    </source>
</evidence>
<evidence type="ECO:0000256" key="1">
    <source>
        <dbReference type="ARBA" id="ARBA00001936"/>
    </source>
</evidence>
<dbReference type="GO" id="GO:0004087">
    <property type="term" value="F:carbamoyl-phosphate synthase (ammonia) activity"/>
    <property type="evidence" value="ECO:0007669"/>
    <property type="project" value="UniProtKB-EC"/>
</dbReference>
<dbReference type="SUPFAM" id="SSF56059">
    <property type="entry name" value="Glutathione synthetase ATP-binding domain-like"/>
    <property type="match status" value="2"/>
</dbReference>
<dbReference type="FunFam" id="3.30.1490.20:FF:000001">
    <property type="entry name" value="Carbamoyl-phosphate synthase large chain"/>
    <property type="match status" value="1"/>
</dbReference>
<dbReference type="FunFam" id="1.10.1030.10:FF:000002">
    <property type="entry name" value="Carbamoyl-phosphate synthase large chain"/>
    <property type="match status" value="1"/>
</dbReference>
<feature type="binding site" evidence="19">
    <location>
        <position position="285"/>
    </location>
    <ligand>
        <name>Mg(2+)</name>
        <dbReference type="ChEBI" id="CHEBI:18420"/>
        <label>1</label>
    </ligand>
</feature>
<feature type="binding site" evidence="19">
    <location>
        <position position="169"/>
    </location>
    <ligand>
        <name>ATP</name>
        <dbReference type="ChEBI" id="CHEBI:30616"/>
        <label>1</label>
    </ligand>
</feature>
<dbReference type="GO" id="GO:0005524">
    <property type="term" value="F:ATP binding"/>
    <property type="evidence" value="ECO:0007669"/>
    <property type="project" value="UniProtKB-UniRule"/>
</dbReference>
<evidence type="ECO:0000256" key="14">
    <source>
        <dbReference type="ARBA" id="ARBA00023211"/>
    </source>
</evidence>
<feature type="binding site" evidence="19">
    <location>
        <position position="175"/>
    </location>
    <ligand>
        <name>ATP</name>
        <dbReference type="ChEBI" id="CHEBI:30616"/>
        <label>1</label>
    </ligand>
</feature>
<evidence type="ECO:0000256" key="4">
    <source>
        <dbReference type="ARBA" id="ARBA00009799"/>
    </source>
</evidence>
<comment type="domain">
    <text evidence="19">The large subunit is composed of 2 ATP-grasp domains that are involved in binding the 2 ATP molecules needed for carbamoyl phosphate synthesis. The N-terminal ATP-grasp domain (referred to as the carboxyphosphate synthetic component) catalyzes the ATP-dependent phosphorylation of hydrogencarbonate to carboxyphosphate and the subsequent nucleophilic attack by ammonia to form a carbamate intermediate. The C-terminal ATP-grasp domain (referred to as the carbamoyl phosphate synthetic component) then catalyzes the phosphorylation of carbamate with the second ATP to form the end product carbamoyl phosphate. The reactive and unstable enzyme intermediates are sequentially channeled from one active site to the next through the interior of the protein over a distance of at least 96 A.</text>
</comment>
<dbReference type="PROSITE" id="PS00866">
    <property type="entry name" value="CPSASE_1"/>
    <property type="match status" value="1"/>
</dbReference>
<feature type="binding site" evidence="19">
    <location>
        <position position="215"/>
    </location>
    <ligand>
        <name>ATP</name>
        <dbReference type="ChEBI" id="CHEBI:30616"/>
        <label>1</label>
    </ligand>
</feature>
<feature type="binding site" evidence="19">
    <location>
        <position position="210"/>
    </location>
    <ligand>
        <name>ATP</name>
        <dbReference type="ChEBI" id="CHEBI:30616"/>
        <label>1</label>
    </ligand>
</feature>
<dbReference type="InterPro" id="IPR016185">
    <property type="entry name" value="PreATP-grasp_dom_sf"/>
</dbReference>
<dbReference type="PROSITE" id="PS00867">
    <property type="entry name" value="CPSASE_2"/>
    <property type="match status" value="2"/>
</dbReference>
<dbReference type="CDD" id="cd01424">
    <property type="entry name" value="MGS_CPS_II"/>
    <property type="match status" value="1"/>
</dbReference>
<evidence type="ECO:0000313" key="22">
    <source>
        <dbReference type="EMBL" id="PRY21788.1"/>
    </source>
</evidence>
<feature type="binding site" evidence="19">
    <location>
        <position position="299"/>
    </location>
    <ligand>
        <name>Mg(2+)</name>
        <dbReference type="ChEBI" id="CHEBI:18420"/>
        <label>2</label>
    </ligand>
</feature>
<feature type="binding site" evidence="19">
    <location>
        <position position="821"/>
    </location>
    <ligand>
        <name>ATP</name>
        <dbReference type="ChEBI" id="CHEBI:30616"/>
        <label>2</label>
    </ligand>
</feature>
<gene>
    <name evidence="19" type="primary">carB</name>
    <name evidence="22" type="ORF">CLV78_10859</name>
</gene>
<feature type="binding site" evidence="19">
    <location>
        <position position="285"/>
    </location>
    <ligand>
        <name>Mn(2+)</name>
        <dbReference type="ChEBI" id="CHEBI:29035"/>
        <label>1</label>
    </ligand>
</feature>